<evidence type="ECO:0000256" key="1">
    <source>
        <dbReference type="SAM" id="Coils"/>
    </source>
</evidence>
<evidence type="ECO:0000256" key="2">
    <source>
        <dbReference type="SAM" id="MobiDB-lite"/>
    </source>
</evidence>
<reference evidence="4" key="1">
    <citation type="submission" date="2022-03" db="EMBL/GenBank/DDBJ databases">
        <authorList>
            <person name="Sayadi A."/>
        </authorList>
    </citation>
    <scope>NUCLEOTIDE SEQUENCE</scope>
</reference>
<keyword evidence="1" id="KW-0175">Coiled coil</keyword>
<protein>
    <recommendedName>
        <fullName evidence="3">DUF4485 domain-containing protein</fullName>
    </recommendedName>
</protein>
<evidence type="ECO:0000313" key="5">
    <source>
        <dbReference type="Proteomes" id="UP001152888"/>
    </source>
</evidence>
<feature type="compositionally biased region" description="Polar residues" evidence="2">
    <location>
        <begin position="329"/>
        <end position="340"/>
    </location>
</feature>
<feature type="compositionally biased region" description="Polar residues" evidence="2">
    <location>
        <begin position="252"/>
        <end position="263"/>
    </location>
</feature>
<comment type="caution">
    <text evidence="4">The sequence shown here is derived from an EMBL/GenBank/DDBJ whole genome shotgun (WGS) entry which is preliminary data.</text>
</comment>
<dbReference type="Proteomes" id="UP001152888">
    <property type="component" value="Unassembled WGS sequence"/>
</dbReference>
<dbReference type="OrthoDB" id="78101at2759"/>
<organism evidence="4 5">
    <name type="scientific">Acanthoscelides obtectus</name>
    <name type="common">Bean weevil</name>
    <name type="synonym">Bruchus obtectus</name>
    <dbReference type="NCBI Taxonomy" id="200917"/>
    <lineage>
        <taxon>Eukaryota</taxon>
        <taxon>Metazoa</taxon>
        <taxon>Ecdysozoa</taxon>
        <taxon>Arthropoda</taxon>
        <taxon>Hexapoda</taxon>
        <taxon>Insecta</taxon>
        <taxon>Pterygota</taxon>
        <taxon>Neoptera</taxon>
        <taxon>Endopterygota</taxon>
        <taxon>Coleoptera</taxon>
        <taxon>Polyphaga</taxon>
        <taxon>Cucujiformia</taxon>
        <taxon>Chrysomeloidea</taxon>
        <taxon>Chrysomelidae</taxon>
        <taxon>Bruchinae</taxon>
        <taxon>Bruchini</taxon>
        <taxon>Acanthoscelides</taxon>
    </lineage>
</organism>
<keyword evidence="5" id="KW-1185">Reference proteome</keyword>
<evidence type="ECO:0000313" key="4">
    <source>
        <dbReference type="EMBL" id="CAH2002558.1"/>
    </source>
</evidence>
<name>A0A9P0PXV3_ACAOB</name>
<accession>A0A9P0PXV3</accession>
<dbReference type="Pfam" id="PF14846">
    <property type="entry name" value="DUF4485"/>
    <property type="match status" value="1"/>
</dbReference>
<proteinExistence type="predicted"/>
<feature type="region of interest" description="Disordered" evidence="2">
    <location>
        <begin position="145"/>
        <end position="165"/>
    </location>
</feature>
<evidence type="ECO:0000259" key="3">
    <source>
        <dbReference type="Pfam" id="PF14846"/>
    </source>
</evidence>
<feature type="domain" description="DUF4485" evidence="3">
    <location>
        <begin position="14"/>
        <end position="92"/>
    </location>
</feature>
<feature type="region of interest" description="Disordered" evidence="2">
    <location>
        <begin position="186"/>
        <end position="265"/>
    </location>
</feature>
<sequence>MDAQLQHRTEGAKLDLEFRQILCIIKSYIPTVNSNEQLLLFKSWLEKLSAPTTEEAERNRYLLELARQIKDGDISPPFDREPPPGAFQNFPKLNYYLYNPEESPIKSFKNISWPENEGPMNEMSFPVPSHPNLYTFNTPKCSNEGPLANQYNTSPKPPHPPHHSHAKMNLETAQILPLFDDPNYLFRQMQDPSHGSHMENMKSMSQGHYEEHHKNPPKPNQTETSKLTVKGKKKKVDRTSAPVCQSDPAVGTNLSPAPQNTLEPQHLKYDVKESKRNEVAEDSSWCDLTDTSLISMGQLTSFPFVNSIQTPYNSEEKYENDTDCDDMSDTSASSIRSTPDVTEETSRQEVKLKDTNFVPNDWKKIIGALQLRLTETLHQNNNLNRIVDELKNEIKLAKDQYHCSHKRTSDLNRREVEMMKNLQSDAIKKIEENHQEKLDELDNSYKNKMEKLRGEYETKITDLYTARENDIKAKDAEISRLTDIIQQQCTSISNEIKSLRTQLESSMCNNNGERVIVLQKCVSKMDKLFHKSEKEYMKQISKLKQELEIKDRVAQIQLKTQKAELIARTFSEKQKQFDEIINSLEVKYIKMLEHHENQVMETKKQDEEKINSLKSLLHKHDISFDI</sequence>
<dbReference type="EMBL" id="CAKOFQ010007499">
    <property type="protein sequence ID" value="CAH2002558.1"/>
    <property type="molecule type" value="Genomic_DNA"/>
</dbReference>
<feature type="coiled-coil region" evidence="1">
    <location>
        <begin position="373"/>
        <end position="451"/>
    </location>
</feature>
<gene>
    <name evidence="4" type="ORF">ACAOBT_LOCUS26849</name>
</gene>
<dbReference type="AlphaFoldDB" id="A0A9P0PXV3"/>
<dbReference type="InterPro" id="IPR027831">
    <property type="entry name" value="DUF4485"/>
</dbReference>
<feature type="region of interest" description="Disordered" evidence="2">
    <location>
        <begin position="314"/>
        <end position="348"/>
    </location>
</feature>